<evidence type="ECO:0000256" key="8">
    <source>
        <dbReference type="ARBA" id="ARBA00023065"/>
    </source>
</evidence>
<keyword evidence="9" id="KW-0472">Membrane</keyword>
<keyword evidence="7" id="KW-0408">Iron</keyword>
<dbReference type="Gene3D" id="2.40.170.20">
    <property type="entry name" value="TonB-dependent receptor, beta-barrel domain"/>
    <property type="match status" value="1"/>
</dbReference>
<keyword evidence="2" id="KW-0813">Transport</keyword>
<name>A0A8T9Q6F1_9BACT</name>
<dbReference type="SUPFAM" id="SSF56935">
    <property type="entry name" value="Porins"/>
    <property type="match status" value="1"/>
</dbReference>
<keyword evidence="12" id="KW-1185">Reference proteome</keyword>
<proteinExistence type="predicted"/>
<keyword evidence="10" id="KW-0998">Cell outer membrane</keyword>
<evidence type="ECO:0000256" key="10">
    <source>
        <dbReference type="ARBA" id="ARBA00023237"/>
    </source>
</evidence>
<dbReference type="InterPro" id="IPR036942">
    <property type="entry name" value="Beta-barrel_TonB_sf"/>
</dbReference>
<keyword evidence="6" id="KW-0732">Signal</keyword>
<evidence type="ECO:0000256" key="9">
    <source>
        <dbReference type="ARBA" id="ARBA00023136"/>
    </source>
</evidence>
<dbReference type="GO" id="GO:0015344">
    <property type="term" value="F:siderophore uptake transmembrane transporter activity"/>
    <property type="evidence" value="ECO:0007669"/>
    <property type="project" value="TreeGrafter"/>
</dbReference>
<dbReference type="PANTHER" id="PTHR32552">
    <property type="entry name" value="FERRICHROME IRON RECEPTOR-RELATED"/>
    <property type="match status" value="1"/>
</dbReference>
<protein>
    <submittedName>
        <fullName evidence="11">TonB-dependent receptor</fullName>
    </submittedName>
</protein>
<dbReference type="RefSeq" id="WP_244674768.1">
    <property type="nucleotide sequence ID" value="NZ_CP095046.1"/>
</dbReference>
<keyword evidence="8" id="KW-0406">Ion transport</keyword>
<dbReference type="Proteomes" id="UP000831796">
    <property type="component" value="Chromosome"/>
</dbReference>
<dbReference type="KEGG" id="hcu:MUN79_22450"/>
<comment type="subcellular location">
    <subcellularLocation>
        <location evidence="1">Cell outer membrane</location>
        <topology evidence="1">Multi-pass membrane protein</topology>
    </subcellularLocation>
</comment>
<dbReference type="AlphaFoldDB" id="A0A8T9Q6F1"/>
<gene>
    <name evidence="11" type="ORF">MUN79_22450</name>
</gene>
<evidence type="ECO:0000256" key="7">
    <source>
        <dbReference type="ARBA" id="ARBA00023004"/>
    </source>
</evidence>
<keyword evidence="3" id="KW-1134">Transmembrane beta strand</keyword>
<sequence>MEVDVQSKPMNGWSVITGYSYNNTAYTNSNIYEDGSRLRYNPAHTANLSLFYNFSSAFGNNTFLRGLSAGFTTYYVGDKLAGRNPRLVDPNTGKPWTTADANKMISIPNYTQFDASLGYSYDRVSVRVKLANLLNELSYNMHDDNSVNPIAPRNFSATASYRL</sequence>
<evidence type="ECO:0000256" key="2">
    <source>
        <dbReference type="ARBA" id="ARBA00022448"/>
    </source>
</evidence>
<evidence type="ECO:0000256" key="5">
    <source>
        <dbReference type="ARBA" id="ARBA00022692"/>
    </source>
</evidence>
<evidence type="ECO:0000256" key="3">
    <source>
        <dbReference type="ARBA" id="ARBA00022452"/>
    </source>
</evidence>
<evidence type="ECO:0000256" key="4">
    <source>
        <dbReference type="ARBA" id="ARBA00022496"/>
    </source>
</evidence>
<keyword evidence="4" id="KW-0410">Iron transport</keyword>
<dbReference type="InterPro" id="IPR039426">
    <property type="entry name" value="TonB-dep_rcpt-like"/>
</dbReference>
<keyword evidence="5" id="KW-0812">Transmembrane</keyword>
<keyword evidence="11" id="KW-0675">Receptor</keyword>
<dbReference type="PANTHER" id="PTHR32552:SF68">
    <property type="entry name" value="FERRICHROME OUTER MEMBRANE TRANSPORTER_PHAGE RECEPTOR"/>
    <property type="match status" value="1"/>
</dbReference>
<evidence type="ECO:0000256" key="6">
    <source>
        <dbReference type="ARBA" id="ARBA00022729"/>
    </source>
</evidence>
<organism evidence="11 12">
    <name type="scientific">Hymenobacter cellulosilyticus</name>
    <dbReference type="NCBI Taxonomy" id="2932248"/>
    <lineage>
        <taxon>Bacteria</taxon>
        <taxon>Pseudomonadati</taxon>
        <taxon>Bacteroidota</taxon>
        <taxon>Cytophagia</taxon>
        <taxon>Cytophagales</taxon>
        <taxon>Hymenobacteraceae</taxon>
        <taxon>Hymenobacter</taxon>
    </lineage>
</organism>
<evidence type="ECO:0000313" key="12">
    <source>
        <dbReference type="Proteomes" id="UP000831796"/>
    </source>
</evidence>
<evidence type="ECO:0000256" key="1">
    <source>
        <dbReference type="ARBA" id="ARBA00004571"/>
    </source>
</evidence>
<evidence type="ECO:0000313" key="11">
    <source>
        <dbReference type="EMBL" id="UOQ71360.1"/>
    </source>
</evidence>
<dbReference type="EMBL" id="CP095046">
    <property type="protein sequence ID" value="UOQ71360.1"/>
    <property type="molecule type" value="Genomic_DNA"/>
</dbReference>
<accession>A0A8T9Q6F1</accession>
<dbReference type="GO" id="GO:0009279">
    <property type="term" value="C:cell outer membrane"/>
    <property type="evidence" value="ECO:0007669"/>
    <property type="project" value="UniProtKB-SubCell"/>
</dbReference>
<reference evidence="11" key="1">
    <citation type="submission" date="2022-04" db="EMBL/GenBank/DDBJ databases">
        <title>Hymenobacter sp. isolated from the air.</title>
        <authorList>
            <person name="Won M."/>
            <person name="Lee C.-M."/>
            <person name="Woen H.-Y."/>
            <person name="Kwon S.-W."/>
        </authorList>
    </citation>
    <scope>NUCLEOTIDE SEQUENCE</scope>
    <source>
        <strain evidence="11">5116S-3</strain>
    </source>
</reference>